<dbReference type="OrthoDB" id="346094at2759"/>
<feature type="region of interest" description="Disordered" evidence="1">
    <location>
        <begin position="61"/>
        <end position="86"/>
    </location>
</feature>
<name>A0A6P5WE78_9EIME</name>
<proteinExistence type="predicted"/>
<evidence type="ECO:0000256" key="1">
    <source>
        <dbReference type="SAM" id="MobiDB-lite"/>
    </source>
</evidence>
<dbReference type="Proteomes" id="UP000515125">
    <property type="component" value="Unplaced"/>
</dbReference>
<organism evidence="2 3">
    <name type="scientific">Cyclospora cayetanensis</name>
    <dbReference type="NCBI Taxonomy" id="88456"/>
    <lineage>
        <taxon>Eukaryota</taxon>
        <taxon>Sar</taxon>
        <taxon>Alveolata</taxon>
        <taxon>Apicomplexa</taxon>
        <taxon>Conoidasida</taxon>
        <taxon>Coccidia</taxon>
        <taxon>Eucoccidiorida</taxon>
        <taxon>Eimeriorina</taxon>
        <taxon>Eimeriidae</taxon>
        <taxon>Cyclospora</taxon>
    </lineage>
</organism>
<evidence type="ECO:0000313" key="2">
    <source>
        <dbReference type="Proteomes" id="UP000515125"/>
    </source>
</evidence>
<sequence>MLNRSASAVCLPRQLQDAPLGQRTYSTACLSGTMSYKIDTHGHSDYAQGLCTSAPVGLSDEETCSSSDSGSSPAPRLQRSLSSMGSRKVSTEAFEDAIESVDFNLSPRTQFEAHYSAFSYNLRMPRPVASRNEARSSLVTRNAGPPVTGAPGSNPFARKFTSSTPFLENRNKLGSGGAAFPKCMSSDILPYQPGEVGAAQQLKTIEEGTCVRRGSHRERFVPKVTESCGFRRASADHAEKKRYAAAQSRDRKSNASSDLQNVTAAASKALSQETCSIRAKNSTISRYVSLPAFSAADRKRINLFKEGLPQSLSTQEALRRKEERVFDKSEEKAVLPRPIGDGPDLMDPVDWRSLLNAAGLGDIADEDITLEAEELQARLDEYAPRSPVSWCTALLGCLWQWRL</sequence>
<dbReference type="RefSeq" id="XP_022592540.2">
    <property type="nucleotide sequence ID" value="XM_022732544.2"/>
</dbReference>
<protein>
    <submittedName>
        <fullName evidence="3">Uncharacterized protein LOC34619241</fullName>
    </submittedName>
</protein>
<evidence type="ECO:0000313" key="3">
    <source>
        <dbReference type="RefSeq" id="XP_022592540.2"/>
    </source>
</evidence>
<gene>
    <name evidence="3" type="primary">LOC34619241</name>
</gene>
<accession>A0A6P5WE78</accession>
<reference evidence="3" key="1">
    <citation type="submission" date="2025-08" db="UniProtKB">
        <authorList>
            <consortium name="RefSeq"/>
        </authorList>
    </citation>
    <scope>IDENTIFICATION</scope>
</reference>
<dbReference type="GeneID" id="34619241"/>
<feature type="region of interest" description="Disordered" evidence="1">
    <location>
        <begin position="132"/>
        <end position="157"/>
    </location>
</feature>
<keyword evidence="2" id="KW-1185">Reference proteome</keyword>
<dbReference type="AlphaFoldDB" id="A0A6P5WE78"/>